<evidence type="ECO:0000256" key="1">
    <source>
        <dbReference type="ARBA" id="ARBA00022603"/>
    </source>
</evidence>
<accession>A0ABZ0SBE3</accession>
<evidence type="ECO:0000313" key="4">
    <source>
        <dbReference type="EMBL" id="WPL17854.1"/>
    </source>
</evidence>
<protein>
    <submittedName>
        <fullName evidence="4">Trans-aconitate 2-methyltransferase</fullName>
    </submittedName>
</protein>
<evidence type="ECO:0000256" key="2">
    <source>
        <dbReference type="ARBA" id="ARBA00022679"/>
    </source>
</evidence>
<dbReference type="Gene3D" id="3.40.50.150">
    <property type="entry name" value="Vaccinia Virus protein VP39"/>
    <property type="match status" value="1"/>
</dbReference>
<gene>
    <name evidence="4" type="ORF">Thiowin_02896</name>
</gene>
<feature type="domain" description="Methyltransferase" evidence="3">
    <location>
        <begin position="53"/>
        <end position="136"/>
    </location>
</feature>
<dbReference type="Proteomes" id="UP001432180">
    <property type="component" value="Chromosome"/>
</dbReference>
<evidence type="ECO:0000259" key="3">
    <source>
        <dbReference type="Pfam" id="PF13649"/>
    </source>
</evidence>
<keyword evidence="5" id="KW-1185">Reference proteome</keyword>
<keyword evidence="1" id="KW-0489">Methyltransferase</keyword>
<dbReference type="EMBL" id="CP121472">
    <property type="protein sequence ID" value="WPL17854.1"/>
    <property type="molecule type" value="Genomic_DNA"/>
</dbReference>
<organism evidence="4 5">
    <name type="scientific">Thiorhodovibrio winogradskyi</name>
    <dbReference type="NCBI Taxonomy" id="77007"/>
    <lineage>
        <taxon>Bacteria</taxon>
        <taxon>Pseudomonadati</taxon>
        <taxon>Pseudomonadota</taxon>
        <taxon>Gammaproteobacteria</taxon>
        <taxon>Chromatiales</taxon>
        <taxon>Chromatiaceae</taxon>
        <taxon>Thiorhodovibrio</taxon>
    </lineage>
</organism>
<dbReference type="PANTHER" id="PTHR43861:SF1">
    <property type="entry name" value="TRANS-ACONITATE 2-METHYLTRANSFERASE"/>
    <property type="match status" value="1"/>
</dbReference>
<proteinExistence type="predicted"/>
<sequence>MQRRPEPELMDTALQATAYARADFRHSNDLFMRLLEQHWPERGPARRDGCKAIDLGCGPADIVLRFLRAWPKAECTAVDGAAAMLAEAQRLLDAAEDVHSRARLVQASIPDPSLGQQCFDLMLSNSLLHHLHQPEVLWNSLGQLGRPGAFVLVMDLMRPPEPSWVEALIQTYAANEPEVLRADFRQSLRAAFEPAEVQAQLRDAGLADALEVRVVSDRHLAVWGQLPNRCDRNVAA</sequence>
<reference evidence="4 5" key="1">
    <citation type="journal article" date="2023" name="Microorganisms">
        <title>Thiorhodovibrio frisius and Trv. litoralis spp. nov., Two Novel Members from a Clade of Fastidious Purple Sulfur Bacteria That Exhibit Unique Red-Shifted Light-Harvesting Capabilities.</title>
        <authorList>
            <person name="Methner A."/>
            <person name="Kuzyk S.B."/>
            <person name="Petersen J."/>
            <person name="Bauer S."/>
            <person name="Brinkmann H."/>
            <person name="Sichau K."/>
            <person name="Wanner G."/>
            <person name="Wolf J."/>
            <person name="Neumann-Schaal M."/>
            <person name="Henke P."/>
            <person name="Tank M."/>
            <person name="Sproer C."/>
            <person name="Bunk B."/>
            <person name="Overmann J."/>
        </authorList>
    </citation>
    <scope>NUCLEOTIDE SEQUENCE [LARGE SCALE GENOMIC DNA]</scope>
    <source>
        <strain evidence="4 5">DSM 6702</strain>
    </source>
</reference>
<evidence type="ECO:0000313" key="5">
    <source>
        <dbReference type="Proteomes" id="UP001432180"/>
    </source>
</evidence>
<dbReference type="Pfam" id="PF13649">
    <property type="entry name" value="Methyltransf_25"/>
    <property type="match status" value="1"/>
</dbReference>
<keyword evidence="2" id="KW-0808">Transferase</keyword>
<dbReference type="InterPro" id="IPR029063">
    <property type="entry name" value="SAM-dependent_MTases_sf"/>
</dbReference>
<name>A0ABZ0SBE3_9GAMM</name>
<dbReference type="SUPFAM" id="SSF53335">
    <property type="entry name" value="S-adenosyl-L-methionine-dependent methyltransferases"/>
    <property type="match status" value="1"/>
</dbReference>
<dbReference type="CDD" id="cd02440">
    <property type="entry name" value="AdoMet_MTases"/>
    <property type="match status" value="1"/>
</dbReference>
<dbReference type="PANTHER" id="PTHR43861">
    <property type="entry name" value="TRANS-ACONITATE 2-METHYLTRANSFERASE-RELATED"/>
    <property type="match status" value="1"/>
</dbReference>
<dbReference type="RefSeq" id="WP_328983656.1">
    <property type="nucleotide sequence ID" value="NZ_CP121472.1"/>
</dbReference>
<dbReference type="InterPro" id="IPR041698">
    <property type="entry name" value="Methyltransf_25"/>
</dbReference>